<dbReference type="SMART" id="SM00903">
    <property type="entry name" value="Flavin_Reduct"/>
    <property type="match status" value="1"/>
</dbReference>
<dbReference type="PANTHER" id="PTHR30466">
    <property type="entry name" value="FLAVIN REDUCTASE"/>
    <property type="match status" value="1"/>
</dbReference>
<dbReference type="STRING" id="1869.MB27_14835"/>
<keyword evidence="2" id="KW-0560">Oxidoreductase</keyword>
<dbReference type="OrthoDB" id="9792858at2"/>
<dbReference type="Gene3D" id="2.30.110.10">
    <property type="entry name" value="Electron Transport, Fmn-binding Protein, Chain A"/>
    <property type="match status" value="1"/>
</dbReference>
<comment type="caution">
    <text evidence="4">The sequence shown here is derived from an EMBL/GenBank/DDBJ whole genome shotgun (WGS) entry which is preliminary data.</text>
</comment>
<evidence type="ECO:0000259" key="3">
    <source>
        <dbReference type="SMART" id="SM00903"/>
    </source>
</evidence>
<dbReference type="GO" id="GO:0042602">
    <property type="term" value="F:riboflavin reductase (NADPH) activity"/>
    <property type="evidence" value="ECO:0007669"/>
    <property type="project" value="TreeGrafter"/>
</dbReference>
<dbReference type="InterPro" id="IPR002563">
    <property type="entry name" value="Flavin_Rdtase-like_dom"/>
</dbReference>
<dbReference type="PANTHER" id="PTHR30466:SF11">
    <property type="entry name" value="FLAVIN-DEPENDENT MONOOXYGENASE, REDUCTASE SUBUNIT HSAB"/>
    <property type="match status" value="1"/>
</dbReference>
<dbReference type="AlphaFoldDB" id="A0A0A6X9R2"/>
<evidence type="ECO:0000313" key="5">
    <source>
        <dbReference type="Proteomes" id="UP000054537"/>
    </source>
</evidence>
<dbReference type="EMBL" id="JRTT01000015">
    <property type="protein sequence ID" value="KHD76817.1"/>
    <property type="molecule type" value="Genomic_DNA"/>
</dbReference>
<dbReference type="SUPFAM" id="SSF50475">
    <property type="entry name" value="FMN-binding split barrel"/>
    <property type="match status" value="1"/>
</dbReference>
<feature type="domain" description="Flavin reductase like" evidence="3">
    <location>
        <begin position="8"/>
        <end position="154"/>
    </location>
</feature>
<dbReference type="eggNOG" id="COG1853">
    <property type="taxonomic scope" value="Bacteria"/>
</dbReference>
<dbReference type="InterPro" id="IPR050268">
    <property type="entry name" value="NADH-dep_flavin_reductase"/>
</dbReference>
<dbReference type="GO" id="GO:0010181">
    <property type="term" value="F:FMN binding"/>
    <property type="evidence" value="ECO:0007669"/>
    <property type="project" value="InterPro"/>
</dbReference>
<organism evidence="4 5">
    <name type="scientific">Actinoplanes utahensis</name>
    <dbReference type="NCBI Taxonomy" id="1869"/>
    <lineage>
        <taxon>Bacteria</taxon>
        <taxon>Bacillati</taxon>
        <taxon>Actinomycetota</taxon>
        <taxon>Actinomycetes</taxon>
        <taxon>Micromonosporales</taxon>
        <taxon>Micromonosporaceae</taxon>
        <taxon>Actinoplanes</taxon>
    </lineage>
</organism>
<sequence length="162" mass="17407">MVDLRLMMATFPTGVGVVTTVAGDGSPWGMTCTSLASVTLDPPSLLLCLRGGSPTLTAILQSRAFALNLLQDDARETAELFASGDPDRFQRVRWSVGPEARGPHLLDAAHTIADCRLVRHTVVGSHTVVFGEVTTLTQPADARPLLYGMRTFAKWPDPAYLS</sequence>
<dbReference type="Pfam" id="PF01613">
    <property type="entry name" value="Flavin_Reduct"/>
    <property type="match status" value="1"/>
</dbReference>
<evidence type="ECO:0000313" key="4">
    <source>
        <dbReference type="EMBL" id="KHD76817.1"/>
    </source>
</evidence>
<protein>
    <submittedName>
        <fullName evidence="4">Oxidase</fullName>
    </submittedName>
</protein>
<name>A0A0A6X9R2_ACTUT</name>
<dbReference type="InterPro" id="IPR012349">
    <property type="entry name" value="Split_barrel_FMN-bd"/>
</dbReference>
<accession>A0A0A6X9R2</accession>
<evidence type="ECO:0000256" key="2">
    <source>
        <dbReference type="ARBA" id="ARBA00023002"/>
    </source>
</evidence>
<keyword evidence="5" id="KW-1185">Reference proteome</keyword>
<reference evidence="4 5" key="1">
    <citation type="submission" date="2014-10" db="EMBL/GenBank/DDBJ databases">
        <title>Draft genome sequence of Actinoplanes utahensis NRRL 12052.</title>
        <authorList>
            <person name="Velasco-Bucheli B."/>
            <person name="del Cerro C."/>
            <person name="Hormigo D."/>
            <person name="Garcia J.L."/>
            <person name="Acebal C."/>
            <person name="Arroyo M."/>
            <person name="de la Mata I."/>
        </authorList>
    </citation>
    <scope>NUCLEOTIDE SEQUENCE [LARGE SCALE GENOMIC DNA]</scope>
    <source>
        <strain evidence="4 5">NRRL 12052</strain>
    </source>
</reference>
<proteinExistence type="inferred from homology"/>
<evidence type="ECO:0000256" key="1">
    <source>
        <dbReference type="ARBA" id="ARBA00008898"/>
    </source>
</evidence>
<dbReference type="RefSeq" id="WP_043525076.1">
    <property type="nucleotide sequence ID" value="NZ_BAABKU010000019.1"/>
</dbReference>
<comment type="similarity">
    <text evidence="1">Belongs to the non-flavoprotein flavin reductase family.</text>
</comment>
<gene>
    <name evidence="4" type="ORF">MB27_14835</name>
</gene>
<dbReference type="Proteomes" id="UP000054537">
    <property type="component" value="Unassembled WGS sequence"/>
</dbReference>